<dbReference type="SUPFAM" id="SSF117856">
    <property type="entry name" value="AF0104/ALDC/Ptd012-like"/>
    <property type="match status" value="2"/>
</dbReference>
<dbReference type="InterPro" id="IPR005175">
    <property type="entry name" value="PPC_dom"/>
</dbReference>
<dbReference type="EMBL" id="JADQDN010000007">
    <property type="protein sequence ID" value="MBF9197299.1"/>
    <property type="molecule type" value="Genomic_DNA"/>
</dbReference>
<gene>
    <name evidence="2" type="ORF">I2H36_14730</name>
</gene>
<dbReference type="Proteomes" id="UP000611708">
    <property type="component" value="Unassembled WGS sequence"/>
</dbReference>
<reference evidence="2 3" key="1">
    <citation type="submission" date="2020-11" db="EMBL/GenBank/DDBJ databases">
        <authorList>
            <person name="Kim M.K."/>
        </authorList>
    </citation>
    <scope>NUCLEOTIDE SEQUENCE [LARGE SCALE GENOMIC DNA]</scope>
    <source>
        <strain evidence="2 3">BT290</strain>
    </source>
</reference>
<keyword evidence="3" id="KW-1185">Reference proteome</keyword>
<dbReference type="Gene3D" id="3.30.1330.80">
    <property type="entry name" value="Hypothetical protein, similar to alpha- acetolactate decarboxylase, domain 2"/>
    <property type="match status" value="2"/>
</dbReference>
<feature type="domain" description="PPC" evidence="1">
    <location>
        <begin position="19"/>
        <end position="164"/>
    </location>
</feature>
<sequence length="293" mass="31663">MRRIDHPGPAAVERHAAVPGTAVPIRFVLEPGLTVDEAVAAGMREAGCIGGFVEFRGGRCEPFRYVMPAASSDPRYVAWYSETFEPTGSVNVTRACAIVGIRDGKTFLHCHGIWDTGNGRRMGHMLAPLSRVAERIEVRGIGFRDATFESMPDPETNFTLFEPVRRAGAGSSTTGDRTLLAKVRPNQDVSLAIEEICLRHGIASANVYGIGSLNGVRFVHRARVDSHATEVLIRAGRIEREDGQIRARLTLNVVDLDGVISSGEIARGDNPVCITFELVIEAIGDKTDAGLDA</sequence>
<comment type="caution">
    <text evidence="2">The sequence shown here is derived from an EMBL/GenBank/DDBJ whole genome shotgun (WGS) entry which is preliminary data.</text>
</comment>
<dbReference type="Pfam" id="PF03479">
    <property type="entry name" value="PCC"/>
    <property type="match status" value="1"/>
</dbReference>
<evidence type="ECO:0000259" key="1">
    <source>
        <dbReference type="PROSITE" id="PS51742"/>
    </source>
</evidence>
<protein>
    <submittedName>
        <fullName evidence="2">DUF296 domain-containing protein</fullName>
    </submittedName>
</protein>
<accession>A0ABS0HUY3</accession>
<evidence type="ECO:0000313" key="3">
    <source>
        <dbReference type="Proteomes" id="UP000611708"/>
    </source>
</evidence>
<proteinExistence type="predicted"/>
<organism evidence="2 3">
    <name type="scientific">Microvirga terrestris</name>
    <dbReference type="NCBI Taxonomy" id="2791024"/>
    <lineage>
        <taxon>Bacteria</taxon>
        <taxon>Pseudomonadati</taxon>
        <taxon>Pseudomonadota</taxon>
        <taxon>Alphaproteobacteria</taxon>
        <taxon>Hyphomicrobiales</taxon>
        <taxon>Methylobacteriaceae</taxon>
        <taxon>Microvirga</taxon>
    </lineage>
</organism>
<dbReference type="PROSITE" id="PS51742">
    <property type="entry name" value="PPC"/>
    <property type="match status" value="1"/>
</dbReference>
<dbReference type="RefSeq" id="WP_196264663.1">
    <property type="nucleotide sequence ID" value="NZ_JADQDN010000007.1"/>
</dbReference>
<name>A0ABS0HUY3_9HYPH</name>
<evidence type="ECO:0000313" key="2">
    <source>
        <dbReference type="EMBL" id="MBF9197299.1"/>
    </source>
</evidence>